<dbReference type="EMBL" id="JACCKX010000001">
    <property type="protein sequence ID" value="NZA02054.1"/>
    <property type="molecule type" value="Genomic_DNA"/>
</dbReference>
<proteinExistence type="inferred from homology"/>
<dbReference type="HAMAP" id="MF_00612">
    <property type="entry name" value="UPF0225"/>
    <property type="match status" value="1"/>
</dbReference>
<comment type="similarity">
    <text evidence="1">Belongs to the UPF0225 family.</text>
</comment>
<evidence type="ECO:0000313" key="3">
    <source>
        <dbReference type="EMBL" id="NZA02054.1"/>
    </source>
</evidence>
<keyword evidence="4" id="KW-1185">Reference proteome</keyword>
<dbReference type="InterPro" id="IPR023006">
    <property type="entry name" value="YchJ-like"/>
</dbReference>
<dbReference type="Gene3D" id="3.10.450.50">
    <property type="match status" value="1"/>
</dbReference>
<dbReference type="Proteomes" id="UP000589716">
    <property type="component" value="Unassembled WGS sequence"/>
</dbReference>
<dbReference type="SUPFAM" id="SSF54427">
    <property type="entry name" value="NTF2-like"/>
    <property type="match status" value="1"/>
</dbReference>
<protein>
    <recommendedName>
        <fullName evidence="1">UPF0225 protein H0I39_10365</fullName>
    </recommendedName>
</protein>
<dbReference type="RefSeq" id="WP_180550426.1">
    <property type="nucleotide sequence ID" value="NZ_JACCKX010000001.1"/>
</dbReference>
<reference evidence="3 4" key="1">
    <citation type="submission" date="2020-07" db="EMBL/GenBank/DDBJ databases">
        <authorList>
            <person name="Maaloum M."/>
        </authorList>
    </citation>
    <scope>NUCLEOTIDE SEQUENCE [LARGE SCALE GENOMIC DNA]</scope>
    <source>
        <strain evidence="3 4">GCS-AN-3</strain>
    </source>
</reference>
<dbReference type="Pfam" id="PF17775">
    <property type="entry name" value="YchJ_M-like"/>
    <property type="match status" value="1"/>
</dbReference>
<gene>
    <name evidence="3" type="ORF">H0I39_10365</name>
</gene>
<feature type="domain" description="YchJ-like middle NTF2-like" evidence="2">
    <location>
        <begin position="40"/>
        <end position="132"/>
    </location>
</feature>
<sequence>MKAATTHCPCGRTDARGRPMTYAACCGRYLDHWDEQPAPDAESLMRSRYSAFVLQRADYLLATWHAPQRPPSVDFDAGARWLGLEVRSARATGDDTAEVEFVARHRIAGRAVRLHERSRFVSEGGRWFYVDGVFE</sequence>
<comment type="caution">
    <text evidence="3">The sequence shown here is derived from an EMBL/GenBank/DDBJ whole genome shotgun (WGS) entry which is preliminary data.</text>
</comment>
<dbReference type="InterPro" id="IPR048469">
    <property type="entry name" value="YchJ-like_M"/>
</dbReference>
<evidence type="ECO:0000313" key="4">
    <source>
        <dbReference type="Proteomes" id="UP000589716"/>
    </source>
</evidence>
<evidence type="ECO:0000259" key="2">
    <source>
        <dbReference type="Pfam" id="PF17775"/>
    </source>
</evidence>
<evidence type="ECO:0000256" key="1">
    <source>
        <dbReference type="HAMAP-Rule" id="MF_00612"/>
    </source>
</evidence>
<accession>A0A853IVB0</accession>
<organism evidence="3 4">
    <name type="scientific">Ottowia beijingensis</name>
    <dbReference type="NCBI Taxonomy" id="1207057"/>
    <lineage>
        <taxon>Bacteria</taxon>
        <taxon>Pseudomonadati</taxon>
        <taxon>Pseudomonadota</taxon>
        <taxon>Betaproteobacteria</taxon>
        <taxon>Burkholderiales</taxon>
        <taxon>Comamonadaceae</taxon>
        <taxon>Ottowia</taxon>
    </lineage>
</organism>
<dbReference type="AlphaFoldDB" id="A0A853IVB0"/>
<dbReference type="InterPro" id="IPR032710">
    <property type="entry name" value="NTF2-like_dom_sf"/>
</dbReference>
<name>A0A853IVB0_9BURK</name>